<evidence type="ECO:0000313" key="9">
    <source>
        <dbReference type="EMBL" id="MBC2676931.1"/>
    </source>
</evidence>
<evidence type="ECO:0000256" key="5">
    <source>
        <dbReference type="ARBA" id="ARBA00023204"/>
    </source>
</evidence>
<evidence type="ECO:0000259" key="8">
    <source>
        <dbReference type="Pfam" id="PF00717"/>
    </source>
</evidence>
<dbReference type="SUPFAM" id="SSF51306">
    <property type="entry name" value="LexA/Signal peptidase"/>
    <property type="match status" value="1"/>
</dbReference>
<dbReference type="InterPro" id="IPR006197">
    <property type="entry name" value="Peptidase_S24_LexA"/>
</dbReference>
<dbReference type="InterPro" id="IPR036286">
    <property type="entry name" value="LexA/Signal_pep-like_sf"/>
</dbReference>
<dbReference type="InterPro" id="IPR015927">
    <property type="entry name" value="Peptidase_S24_S26A/B/C"/>
</dbReference>
<comment type="caution">
    <text evidence="9">The sequence shown here is derived from an EMBL/GenBank/DDBJ whole genome shotgun (WGS) entry which is preliminary data.</text>
</comment>
<keyword evidence="10" id="KW-1185">Reference proteome</keyword>
<dbReference type="Pfam" id="PF00717">
    <property type="entry name" value="Peptidase_S24"/>
    <property type="match status" value="1"/>
</dbReference>
<dbReference type="PANTHER" id="PTHR33516:SF2">
    <property type="entry name" value="LEXA REPRESSOR-RELATED"/>
    <property type="match status" value="1"/>
</dbReference>
<dbReference type="AlphaFoldDB" id="A0A7X1G287"/>
<dbReference type="Proteomes" id="UP000546173">
    <property type="component" value="Unassembled WGS sequence"/>
</dbReference>
<keyword evidence="3 7" id="KW-0378">Hydrolase</keyword>
<evidence type="ECO:0000256" key="6">
    <source>
        <dbReference type="ARBA" id="ARBA00023236"/>
    </source>
</evidence>
<evidence type="ECO:0000256" key="1">
    <source>
        <dbReference type="ARBA" id="ARBA00007484"/>
    </source>
</evidence>
<sequence length="117" mass="12916">MDSPFQSEALDISLDDLLCIRAPGTYLVRVAGDSMTRAGIFDGDLLIVDKGAEVKKGQVIIGVVNQEPMVKRLDYVRGMPVLKSEGDGHHHRFIMEGDEFTVWGVVTHSVRQHGIEP</sequence>
<evidence type="ECO:0000256" key="4">
    <source>
        <dbReference type="ARBA" id="ARBA00022813"/>
    </source>
</evidence>
<accession>A0A7X1G287</accession>
<dbReference type="GO" id="GO:0006281">
    <property type="term" value="P:DNA repair"/>
    <property type="evidence" value="ECO:0007669"/>
    <property type="project" value="UniProtKB-KW"/>
</dbReference>
<dbReference type="CDD" id="cd06529">
    <property type="entry name" value="S24_LexA-like"/>
    <property type="match status" value="1"/>
</dbReference>
<keyword evidence="2" id="KW-0227">DNA damage</keyword>
<dbReference type="Gene3D" id="2.10.109.10">
    <property type="entry name" value="Umud Fragment, subunit A"/>
    <property type="match status" value="1"/>
</dbReference>
<evidence type="ECO:0000256" key="2">
    <source>
        <dbReference type="ARBA" id="ARBA00022763"/>
    </source>
</evidence>
<keyword evidence="4 7" id="KW-0068">Autocatalytic cleavage</keyword>
<dbReference type="GO" id="GO:0003677">
    <property type="term" value="F:DNA binding"/>
    <property type="evidence" value="ECO:0007669"/>
    <property type="project" value="InterPro"/>
</dbReference>
<dbReference type="InterPro" id="IPR039418">
    <property type="entry name" value="LexA-like"/>
</dbReference>
<dbReference type="GO" id="GO:0009432">
    <property type="term" value="P:SOS response"/>
    <property type="evidence" value="ECO:0007669"/>
    <property type="project" value="UniProtKB-KW"/>
</dbReference>
<organism evidence="9 10">
    <name type="scientific">Pseudomonas baltica</name>
    <dbReference type="NCBI Taxonomy" id="2762576"/>
    <lineage>
        <taxon>Bacteria</taxon>
        <taxon>Pseudomonadati</taxon>
        <taxon>Pseudomonadota</taxon>
        <taxon>Gammaproteobacteria</taxon>
        <taxon>Pseudomonadales</taxon>
        <taxon>Pseudomonadaceae</taxon>
        <taxon>Pseudomonas</taxon>
    </lineage>
</organism>
<keyword evidence="6" id="KW-0742">SOS response</keyword>
<dbReference type="PRINTS" id="PR00726">
    <property type="entry name" value="LEXASERPTASE"/>
</dbReference>
<dbReference type="GO" id="GO:0006355">
    <property type="term" value="P:regulation of DNA-templated transcription"/>
    <property type="evidence" value="ECO:0007669"/>
    <property type="project" value="InterPro"/>
</dbReference>
<protein>
    <submittedName>
        <fullName evidence="9">Peptidase S24</fullName>
    </submittedName>
</protein>
<evidence type="ECO:0000256" key="3">
    <source>
        <dbReference type="ARBA" id="ARBA00022801"/>
    </source>
</evidence>
<dbReference type="RefSeq" id="WP_185793116.1">
    <property type="nucleotide sequence ID" value="NZ_JACMYH010000001.1"/>
</dbReference>
<gene>
    <name evidence="9" type="ORF">H7993_00875</name>
</gene>
<name>A0A7X1G287_9PSED</name>
<dbReference type="EMBL" id="JACMYH010000001">
    <property type="protein sequence ID" value="MBC2676931.1"/>
    <property type="molecule type" value="Genomic_DNA"/>
</dbReference>
<dbReference type="GO" id="GO:0016787">
    <property type="term" value="F:hydrolase activity"/>
    <property type="evidence" value="ECO:0007669"/>
    <property type="project" value="UniProtKB-KW"/>
</dbReference>
<evidence type="ECO:0000256" key="7">
    <source>
        <dbReference type="RuleBase" id="RU003991"/>
    </source>
</evidence>
<evidence type="ECO:0000313" key="10">
    <source>
        <dbReference type="Proteomes" id="UP000546173"/>
    </source>
</evidence>
<proteinExistence type="inferred from homology"/>
<keyword evidence="5" id="KW-0234">DNA repair</keyword>
<reference evidence="9 10" key="1">
    <citation type="submission" date="2020-08" db="EMBL/GenBank/DDBJ databases">
        <title>Pseudomonas sp. nov.</title>
        <authorList>
            <person name="Gieschler S."/>
            <person name="Fiedler G."/>
            <person name="Brinks E."/>
            <person name="Boehnlein C."/>
            <person name="Franz C.M.A.P."/>
            <person name="Kabisch J."/>
        </authorList>
    </citation>
    <scope>NUCLEOTIDE SEQUENCE [LARGE SCALE GENOMIC DNA]</scope>
    <source>
        <strain evidence="9 10">MBT-2</strain>
    </source>
</reference>
<dbReference type="PANTHER" id="PTHR33516">
    <property type="entry name" value="LEXA REPRESSOR"/>
    <property type="match status" value="1"/>
</dbReference>
<comment type="similarity">
    <text evidence="1 7">Belongs to the peptidase S24 family.</text>
</comment>
<feature type="domain" description="Peptidase S24/S26A/S26B/S26C" evidence="8">
    <location>
        <begin position="12"/>
        <end position="106"/>
    </location>
</feature>
<dbReference type="InterPro" id="IPR050077">
    <property type="entry name" value="LexA_repressor"/>
</dbReference>